<feature type="domain" description="LicD/FKTN/FKRP nucleotidyltransferase" evidence="1">
    <location>
        <begin position="26"/>
        <end position="242"/>
    </location>
</feature>
<reference evidence="2 3" key="1">
    <citation type="journal article" date="2019" name="Appl. Environ. Microbiol.">
        <title>Genetic determinants of hydroxycinnamic acid metabolism in heterofermentative lactobacilli.</title>
        <authorList>
            <person name="Gaur G."/>
            <person name="Oh J.H."/>
            <person name="Filannino P."/>
            <person name="Gobbetti M."/>
            <person name="van Pijkeren J.P."/>
            <person name="Ganzle M.G."/>
        </authorList>
    </citation>
    <scope>NUCLEOTIDE SEQUENCE [LARGE SCALE GENOMIC DNA]</scope>
    <source>
        <strain evidence="2 3">FUA3583</strain>
    </source>
</reference>
<proteinExistence type="predicted"/>
<dbReference type="InterPro" id="IPR052942">
    <property type="entry name" value="LPS_cholinephosphotransferase"/>
</dbReference>
<dbReference type="GO" id="GO:0009100">
    <property type="term" value="P:glycoprotein metabolic process"/>
    <property type="evidence" value="ECO:0007669"/>
    <property type="project" value="UniProtKB-ARBA"/>
</dbReference>
<dbReference type="PANTHER" id="PTHR43404:SF2">
    <property type="entry name" value="LIPOPOLYSACCHARIDE CHOLINEPHOSPHOTRANSFERASE LICD"/>
    <property type="match status" value="1"/>
</dbReference>
<gene>
    <name evidence="2" type="ORF">GB992_08160</name>
</gene>
<accession>A0A7C9MX19</accession>
<name>A0A7C9MX19_9LACO</name>
<evidence type="ECO:0000259" key="1">
    <source>
        <dbReference type="Pfam" id="PF04991"/>
    </source>
</evidence>
<sequence>MGEDTLTLGQIHGHELRMLEYLDHICRENNIEYYLCGGTLIGAVRHKGFIPWDDDVDVYLKRPDYERLIQLINPKSGYRALSIDNDQSYYYSYAKLVDTSTKVLESNKFKINGYGLFVDLFPLDVCPSGSTRRKFFLWHEAFLRKCVMTSIQKYSLHRNIIKRMVVRITHLIGARRFSKRLDKVARKHNNETSNLLADASGALSVDYFLQAKWFNTTANLSFEGLKLKVPIDYAAYLSYSYGDYMKLPPKDERVDHKLTVISAEKGIPKDEN</sequence>
<dbReference type="PANTHER" id="PTHR43404">
    <property type="entry name" value="LIPOPOLYSACCHARIDE CHOLINEPHOSPHOTRANSFERASE LICD"/>
    <property type="match status" value="1"/>
</dbReference>
<comment type="caution">
    <text evidence="2">The sequence shown here is derived from an EMBL/GenBank/DDBJ whole genome shotgun (WGS) entry which is preliminary data.</text>
</comment>
<dbReference type="Proteomes" id="UP000480570">
    <property type="component" value="Unassembled WGS sequence"/>
</dbReference>
<dbReference type="AlphaFoldDB" id="A0A7C9MX19"/>
<evidence type="ECO:0000313" key="2">
    <source>
        <dbReference type="EMBL" id="MYV05807.1"/>
    </source>
</evidence>
<organism evidence="2 3">
    <name type="scientific">Furfurilactobacillus rossiae</name>
    <dbReference type="NCBI Taxonomy" id="231049"/>
    <lineage>
        <taxon>Bacteria</taxon>
        <taxon>Bacillati</taxon>
        <taxon>Bacillota</taxon>
        <taxon>Bacilli</taxon>
        <taxon>Lactobacillales</taxon>
        <taxon>Lactobacillaceae</taxon>
        <taxon>Furfurilactobacillus</taxon>
    </lineage>
</organism>
<evidence type="ECO:0000313" key="3">
    <source>
        <dbReference type="Proteomes" id="UP000480570"/>
    </source>
</evidence>
<protein>
    <recommendedName>
        <fullName evidence="1">LicD/FKTN/FKRP nucleotidyltransferase domain-containing protein</fullName>
    </recommendedName>
</protein>
<dbReference type="InterPro" id="IPR007074">
    <property type="entry name" value="LicD/FKTN/FKRP_NTP_transf"/>
</dbReference>
<dbReference type="EMBL" id="WEZT01000016">
    <property type="protein sequence ID" value="MYV05807.1"/>
    <property type="molecule type" value="Genomic_DNA"/>
</dbReference>
<dbReference type="Pfam" id="PF04991">
    <property type="entry name" value="LicD"/>
    <property type="match status" value="1"/>
</dbReference>